<dbReference type="PANTHER" id="PTHR42928">
    <property type="entry name" value="TRICARBOXYLATE-BINDING PROTEIN"/>
    <property type="match status" value="1"/>
</dbReference>
<comment type="similarity">
    <text evidence="1">Belongs to the UPF0065 (bug) family.</text>
</comment>
<evidence type="ECO:0000313" key="3">
    <source>
        <dbReference type="EMBL" id="AXK80719.1"/>
    </source>
</evidence>
<dbReference type="Proteomes" id="UP000254889">
    <property type="component" value="Chromosome"/>
</dbReference>
<dbReference type="OrthoDB" id="7375033at2"/>
<dbReference type="AlphaFoldDB" id="A0A345ZUX2"/>
<keyword evidence="2" id="KW-0732">Signal</keyword>
<dbReference type="PIRSF" id="PIRSF017082">
    <property type="entry name" value="YflP"/>
    <property type="match status" value="1"/>
</dbReference>
<proteinExistence type="inferred from homology"/>
<dbReference type="Gene3D" id="3.40.190.10">
    <property type="entry name" value="Periplasmic binding protein-like II"/>
    <property type="match status" value="1"/>
</dbReference>
<dbReference type="InterPro" id="IPR042100">
    <property type="entry name" value="Bug_dom1"/>
</dbReference>
<dbReference type="EMBL" id="CP031417">
    <property type="protein sequence ID" value="AXK80719.1"/>
    <property type="molecule type" value="Genomic_DNA"/>
</dbReference>
<gene>
    <name evidence="3" type="ORF">DW352_09485</name>
</gene>
<dbReference type="SUPFAM" id="SSF53850">
    <property type="entry name" value="Periplasmic binding protein-like II"/>
    <property type="match status" value="1"/>
</dbReference>
<dbReference type="InterPro" id="IPR005064">
    <property type="entry name" value="BUG"/>
</dbReference>
<dbReference type="PANTHER" id="PTHR42928:SF5">
    <property type="entry name" value="BLR1237 PROTEIN"/>
    <property type="match status" value="1"/>
</dbReference>
<accession>A0A345ZUX2</accession>
<organism evidence="3 4">
    <name type="scientific">Pseudolabrys taiwanensis</name>
    <dbReference type="NCBI Taxonomy" id="331696"/>
    <lineage>
        <taxon>Bacteria</taxon>
        <taxon>Pseudomonadati</taxon>
        <taxon>Pseudomonadota</taxon>
        <taxon>Alphaproteobacteria</taxon>
        <taxon>Hyphomicrobiales</taxon>
        <taxon>Xanthobacteraceae</taxon>
        <taxon>Pseudolabrys</taxon>
    </lineage>
</organism>
<dbReference type="RefSeq" id="WP_115690634.1">
    <property type="nucleotide sequence ID" value="NZ_CP031417.1"/>
</dbReference>
<keyword evidence="4" id="KW-1185">Reference proteome</keyword>
<name>A0A345ZUX2_9HYPH</name>
<evidence type="ECO:0000256" key="2">
    <source>
        <dbReference type="SAM" id="SignalP"/>
    </source>
</evidence>
<feature type="signal peptide" evidence="2">
    <location>
        <begin position="1"/>
        <end position="21"/>
    </location>
</feature>
<protein>
    <submittedName>
        <fullName evidence="3">Tripartite tricarboxylate transporter substrate binding protein</fullName>
    </submittedName>
</protein>
<feature type="chain" id="PRO_5016758530" evidence="2">
    <location>
        <begin position="22"/>
        <end position="320"/>
    </location>
</feature>
<evidence type="ECO:0000313" key="4">
    <source>
        <dbReference type="Proteomes" id="UP000254889"/>
    </source>
</evidence>
<evidence type="ECO:0000256" key="1">
    <source>
        <dbReference type="ARBA" id="ARBA00006987"/>
    </source>
</evidence>
<reference evidence="3 4" key="1">
    <citation type="submission" date="2018-07" db="EMBL/GenBank/DDBJ databases">
        <authorList>
            <person name="Quirk P.G."/>
            <person name="Krulwich T.A."/>
        </authorList>
    </citation>
    <scope>NUCLEOTIDE SEQUENCE [LARGE SCALE GENOMIC DNA]</scope>
    <source>
        <strain evidence="3 4">CC-BB4</strain>
    </source>
</reference>
<dbReference type="KEGG" id="ptaw:DW352_09485"/>
<sequence length="320" mass="34664">MKFLKYLLALTLMVGASAAQADNWPSKPIRWIVPYTAGGGTDLMARVLAAHLEKKLGQRIVVENRPGGSTVTGTAVLAQAEPDGYTIGMVFDSLAINAVLGTQTPYDPEKDFAPIINLAYVPLIFIVNTKEVPMKTLPEVVAYAKAHPEWLTFGTLGPGSPHEIGFDWFKSMAGIKAVVVPYKGVNPAMQDTIAGQIKAMFLGVAVADQYIAEGKLRPLAVTSAKRLESAPDVPTIAELGYPDYNYVTFYGLAAPKNTPQPIIERLNKEINEAFKDPDVRKKLEPIGAILVGGTSKEFGDYLAANMIKFRKIMKPTAQAN</sequence>
<dbReference type="Pfam" id="PF03401">
    <property type="entry name" value="TctC"/>
    <property type="match status" value="1"/>
</dbReference>
<dbReference type="Gene3D" id="3.40.190.150">
    <property type="entry name" value="Bordetella uptake gene, domain 1"/>
    <property type="match status" value="1"/>
</dbReference>
<dbReference type="CDD" id="cd07012">
    <property type="entry name" value="PBP2_Bug_TTT"/>
    <property type="match status" value="1"/>
</dbReference>